<evidence type="ECO:0000313" key="9">
    <source>
        <dbReference type="Proteomes" id="UP000823749"/>
    </source>
</evidence>
<name>A0AAV6KBK6_9ERIC</name>
<keyword evidence="3" id="KW-0378">Hydrolase</keyword>
<dbReference type="GO" id="GO:0006508">
    <property type="term" value="P:proteolysis"/>
    <property type="evidence" value="ECO:0007669"/>
    <property type="project" value="UniProtKB-KW"/>
</dbReference>
<dbReference type="GO" id="GO:0008234">
    <property type="term" value="F:cysteine-type peptidase activity"/>
    <property type="evidence" value="ECO:0007669"/>
    <property type="project" value="InterPro"/>
</dbReference>
<keyword evidence="2" id="KW-0645">Protease</keyword>
<sequence length="908" mass="104979">MREKSLAFKKKPRKPRTTSVATPCSTQSTSSSRKKNSSPYLKHSPYRANLQAAVKYIPTIKLRKPHIQLLKETPFWLLINTLKEKHLKAEEFRKVDVSVEMILRQYRGNGQFLIGSKLVELRVSDIQLIFGVSCGKEKISGLYCSRNKVKFARRKNLQRLDQQGIKNLISEQLLKSNKKKEIEDVAQLLCVFLCATLFFTSSATLSWVYVKHMDDWNKMKNYDWGTTIKDMLIRSIEKNINDPWKVQGCAILMLVNEDELTTTSEEDLIYKMQIEQEEGEEEEEEEEEEEGEEEEEKIIDQQKEEEEEEEEEEDATPLPQVLEEGEIKGIEQQEEQNEEGEQEVIHNEEEEEKEEKEEERQGDSAEEGRGDTIEKIVEEGDSEEEGHSAEGRGDDSGRGDTIEKIVEEGDSEEEGHSAEGGGDDSERENDDDSEMPDMFHTAKAVNEQFQSTNQSASTFVPETQFSKQARDHQTAVEDDCEFSERQNQVKKVFDKLEEEVVKLKDNCGKLKEDNVIREAQIRVLEIQNSKLERQTLLLRLDLNEEQQHRKRIEYEKSKMAREKDAEIALLKQKIKNLTNEKIGIEAEHVVHQVTQQWKENRQKQSASTILDSMRTILDSMRTILDSMRTILDSMSDAQLHQITQQGRETIDKRKQKETASRSTDMRPIKTAEEEKNKEVLQERESKKRKAKDPGQAQPLKKRKLLKSGPVFKYLSKEAKKKLTSFWKKAGATDSLWTGNAYETSIYADEVSHILEQEAIANSTIDSYAEILLGKYPNSKCMILSTRWLYLEAKANETARRKMYDDDLNNQKRVTGYLKERWQRLQIESKVRIEQGCPQQPPGSDCGIIVCKIIKHFVVNEELQSHISDEECNKIRAEILEAFIIDEDGSWQSQENEEVEQAEEQDDLG</sequence>
<keyword evidence="6" id="KW-0812">Transmembrane</keyword>
<feature type="region of interest" description="Disordered" evidence="5">
    <location>
        <begin position="888"/>
        <end position="908"/>
    </location>
</feature>
<organism evidence="8 9">
    <name type="scientific">Rhododendron griersonianum</name>
    <dbReference type="NCBI Taxonomy" id="479676"/>
    <lineage>
        <taxon>Eukaryota</taxon>
        <taxon>Viridiplantae</taxon>
        <taxon>Streptophyta</taxon>
        <taxon>Embryophyta</taxon>
        <taxon>Tracheophyta</taxon>
        <taxon>Spermatophyta</taxon>
        <taxon>Magnoliopsida</taxon>
        <taxon>eudicotyledons</taxon>
        <taxon>Gunneridae</taxon>
        <taxon>Pentapetalae</taxon>
        <taxon>asterids</taxon>
        <taxon>Ericales</taxon>
        <taxon>Ericaceae</taxon>
        <taxon>Ericoideae</taxon>
        <taxon>Rhodoreae</taxon>
        <taxon>Rhododendron</taxon>
    </lineage>
</organism>
<evidence type="ECO:0000256" key="3">
    <source>
        <dbReference type="ARBA" id="ARBA00022801"/>
    </source>
</evidence>
<feature type="compositionally biased region" description="Acidic residues" evidence="5">
    <location>
        <begin position="332"/>
        <end position="357"/>
    </location>
</feature>
<keyword evidence="6" id="KW-0472">Membrane</keyword>
<dbReference type="SUPFAM" id="SSF54001">
    <property type="entry name" value="Cysteine proteinases"/>
    <property type="match status" value="1"/>
</dbReference>
<keyword evidence="9" id="KW-1185">Reference proteome</keyword>
<feature type="region of interest" description="Disordered" evidence="5">
    <location>
        <begin position="643"/>
        <end position="701"/>
    </location>
</feature>
<feature type="compositionally biased region" description="Basic and acidic residues" evidence="5">
    <location>
        <begin position="385"/>
        <end position="407"/>
    </location>
</feature>
<feature type="coiled-coil region" evidence="4">
    <location>
        <begin position="560"/>
        <end position="587"/>
    </location>
</feature>
<evidence type="ECO:0000256" key="1">
    <source>
        <dbReference type="ARBA" id="ARBA00005234"/>
    </source>
</evidence>
<feature type="region of interest" description="Disordered" evidence="5">
    <location>
        <begin position="275"/>
        <end position="436"/>
    </location>
</feature>
<comment type="caution">
    <text evidence="8">The sequence shown here is derived from an EMBL/GenBank/DDBJ whole genome shotgun (WGS) entry which is preliminary data.</text>
</comment>
<evidence type="ECO:0000313" key="8">
    <source>
        <dbReference type="EMBL" id="KAG5549678.1"/>
    </source>
</evidence>
<feature type="compositionally biased region" description="Acidic residues" evidence="5">
    <location>
        <begin position="275"/>
        <end position="315"/>
    </location>
</feature>
<evidence type="ECO:0000256" key="4">
    <source>
        <dbReference type="SAM" id="Coils"/>
    </source>
</evidence>
<protein>
    <recommendedName>
        <fullName evidence="7">Ubiquitin-like protease family profile domain-containing protein</fullName>
    </recommendedName>
</protein>
<proteinExistence type="inferred from homology"/>
<evidence type="ECO:0000256" key="5">
    <source>
        <dbReference type="SAM" id="MobiDB-lite"/>
    </source>
</evidence>
<feature type="compositionally biased region" description="Basic residues" evidence="5">
    <location>
        <begin position="7"/>
        <end position="16"/>
    </location>
</feature>
<feature type="compositionally biased region" description="Basic and acidic residues" evidence="5">
    <location>
        <begin position="358"/>
        <end position="378"/>
    </location>
</feature>
<evidence type="ECO:0000256" key="6">
    <source>
        <dbReference type="SAM" id="Phobius"/>
    </source>
</evidence>
<comment type="similarity">
    <text evidence="1">Belongs to the peptidase C48 family.</text>
</comment>
<feature type="region of interest" description="Disordered" evidence="5">
    <location>
        <begin position="1"/>
        <end position="42"/>
    </location>
</feature>
<keyword evidence="4" id="KW-0175">Coiled coil</keyword>
<reference evidence="8" key="1">
    <citation type="submission" date="2020-08" db="EMBL/GenBank/DDBJ databases">
        <title>Plant Genome Project.</title>
        <authorList>
            <person name="Zhang R.-G."/>
        </authorList>
    </citation>
    <scope>NUCLEOTIDE SEQUENCE</scope>
    <source>
        <strain evidence="8">WSP0</strain>
        <tissue evidence="8">Leaf</tissue>
    </source>
</reference>
<feature type="compositionally biased region" description="Acidic residues" evidence="5">
    <location>
        <begin position="421"/>
        <end position="435"/>
    </location>
</feature>
<evidence type="ECO:0000259" key="7">
    <source>
        <dbReference type="Pfam" id="PF02902"/>
    </source>
</evidence>
<gene>
    <name evidence="8" type="ORF">RHGRI_014843</name>
</gene>
<feature type="compositionally biased region" description="Basic and acidic residues" evidence="5">
    <location>
        <begin position="648"/>
        <end position="685"/>
    </location>
</feature>
<dbReference type="Gene3D" id="3.40.395.10">
    <property type="entry name" value="Adenoviral Proteinase, Chain A"/>
    <property type="match status" value="1"/>
</dbReference>
<dbReference type="AlphaFoldDB" id="A0AAV6KBK6"/>
<dbReference type="InterPro" id="IPR038765">
    <property type="entry name" value="Papain-like_cys_pep_sf"/>
</dbReference>
<accession>A0AAV6KBK6</accession>
<dbReference type="InterPro" id="IPR003653">
    <property type="entry name" value="Peptidase_C48_C"/>
</dbReference>
<dbReference type="Proteomes" id="UP000823749">
    <property type="component" value="Chromosome 5"/>
</dbReference>
<feature type="coiled-coil region" evidence="4">
    <location>
        <begin position="486"/>
        <end position="513"/>
    </location>
</feature>
<dbReference type="EMBL" id="JACTNZ010000005">
    <property type="protein sequence ID" value="KAG5549678.1"/>
    <property type="molecule type" value="Genomic_DNA"/>
</dbReference>
<feature type="transmembrane region" description="Helical" evidence="6">
    <location>
        <begin position="185"/>
        <end position="210"/>
    </location>
</feature>
<dbReference type="Pfam" id="PF02902">
    <property type="entry name" value="Peptidase_C48"/>
    <property type="match status" value="1"/>
</dbReference>
<keyword evidence="6" id="KW-1133">Transmembrane helix</keyword>
<evidence type="ECO:0000256" key="2">
    <source>
        <dbReference type="ARBA" id="ARBA00022670"/>
    </source>
</evidence>
<feature type="domain" description="Ubiquitin-like protease family profile" evidence="7">
    <location>
        <begin position="828"/>
        <end position="877"/>
    </location>
</feature>